<dbReference type="PANTHER" id="PTHR37823">
    <property type="entry name" value="CYTOCHROME C-553-LIKE"/>
    <property type="match status" value="1"/>
</dbReference>
<dbReference type="OrthoDB" id="5728201at2"/>
<comment type="caution">
    <text evidence="9">The sequence shown here is derived from an EMBL/GenBank/DDBJ whole genome shotgun (WGS) entry which is preliminary data.</text>
</comment>
<evidence type="ECO:0000256" key="6">
    <source>
        <dbReference type="PROSITE-ProRule" id="PRU00433"/>
    </source>
</evidence>
<keyword evidence="1" id="KW-0813">Transport</keyword>
<evidence type="ECO:0000256" key="3">
    <source>
        <dbReference type="ARBA" id="ARBA00022723"/>
    </source>
</evidence>
<dbReference type="InterPro" id="IPR051811">
    <property type="entry name" value="Cytochrome_c550/c551-like"/>
</dbReference>
<evidence type="ECO:0000256" key="2">
    <source>
        <dbReference type="ARBA" id="ARBA00022617"/>
    </source>
</evidence>
<accession>A0A162JQJ4</accession>
<dbReference type="InterPro" id="IPR036909">
    <property type="entry name" value="Cyt_c-like_dom_sf"/>
</dbReference>
<dbReference type="AlphaFoldDB" id="A0A162JQJ4"/>
<keyword evidence="7" id="KW-0732">Signal</keyword>
<dbReference type="PANTHER" id="PTHR37823:SF1">
    <property type="entry name" value="CYTOCHROME C-553-LIKE"/>
    <property type="match status" value="1"/>
</dbReference>
<keyword evidence="4" id="KW-0249">Electron transport</keyword>
<dbReference type="SUPFAM" id="SSF46626">
    <property type="entry name" value="Cytochrome c"/>
    <property type="match status" value="1"/>
</dbReference>
<reference evidence="9 10" key="1">
    <citation type="submission" date="2015-12" db="EMBL/GenBank/DDBJ databases">
        <title>Genome sequence of Tistrella mobilis MCCC 1A02139.</title>
        <authorList>
            <person name="Lu L."/>
            <person name="Lai Q."/>
            <person name="Shao Z."/>
            <person name="Qian P."/>
        </authorList>
    </citation>
    <scope>NUCLEOTIDE SEQUENCE [LARGE SCALE GENOMIC DNA]</scope>
    <source>
        <strain evidence="9 10">MCCC 1A02139</strain>
    </source>
</reference>
<feature type="chain" id="PRO_5007836061" description="Cytochrome c domain-containing protein" evidence="7">
    <location>
        <begin position="33"/>
        <end position="311"/>
    </location>
</feature>
<evidence type="ECO:0000256" key="5">
    <source>
        <dbReference type="ARBA" id="ARBA00023004"/>
    </source>
</evidence>
<evidence type="ECO:0000313" key="9">
    <source>
        <dbReference type="EMBL" id="KYO49659.1"/>
    </source>
</evidence>
<name>A0A162JQJ4_9PROT</name>
<dbReference type="PROSITE" id="PS51007">
    <property type="entry name" value="CYTC"/>
    <property type="match status" value="1"/>
</dbReference>
<dbReference type="Pfam" id="PF13442">
    <property type="entry name" value="Cytochrome_CBB3"/>
    <property type="match status" value="1"/>
</dbReference>
<keyword evidence="5 6" id="KW-0408">Iron</keyword>
<gene>
    <name evidence="9" type="ORF">AUP44_16445</name>
</gene>
<evidence type="ECO:0000256" key="4">
    <source>
        <dbReference type="ARBA" id="ARBA00022982"/>
    </source>
</evidence>
<dbReference type="GeneID" id="97240741"/>
<dbReference type="GO" id="GO:0046872">
    <property type="term" value="F:metal ion binding"/>
    <property type="evidence" value="ECO:0007669"/>
    <property type="project" value="UniProtKB-KW"/>
</dbReference>
<evidence type="ECO:0000313" key="10">
    <source>
        <dbReference type="Proteomes" id="UP000075787"/>
    </source>
</evidence>
<dbReference type="EMBL" id="LPZR01000220">
    <property type="protein sequence ID" value="KYO49659.1"/>
    <property type="molecule type" value="Genomic_DNA"/>
</dbReference>
<dbReference type="GO" id="GO:0020037">
    <property type="term" value="F:heme binding"/>
    <property type="evidence" value="ECO:0007669"/>
    <property type="project" value="InterPro"/>
</dbReference>
<sequence length="311" mass="32906">MGDVMAHVTRRVRAGVAAIAVALALVSLPPMAAGLNAAEVPAVSFTIEGRAFSLDREALLKRPDLTVIDVPDDVSYHRPMRYKAVPLAPILADHGLAADDHLEVAALDGFVAQLPAALVLETRPDRARAWLALSTADGATADGPTADGPTAGGDWPTLPDKDADPGPFYVVWTNAAASGVTQEQWPYQVASFTATVPLLDRFPPMRVAETLPADAPERKGEQVFAVQCAACHKINGAGPAELGPDLNLPMNPTEYFQPAALKKLIRNTKSVRSWPGSVMPAFSADELSDADIDHIVAYLTHMAGRKAGPAK</sequence>
<dbReference type="RefSeq" id="WP_062769916.1">
    <property type="nucleotide sequence ID" value="NZ_CP121045.1"/>
</dbReference>
<feature type="domain" description="Cytochrome c" evidence="8">
    <location>
        <begin position="215"/>
        <end position="303"/>
    </location>
</feature>
<keyword evidence="3 6" id="KW-0479">Metal-binding</keyword>
<protein>
    <recommendedName>
        <fullName evidence="8">Cytochrome c domain-containing protein</fullName>
    </recommendedName>
</protein>
<dbReference type="InterPro" id="IPR009056">
    <property type="entry name" value="Cyt_c-like_dom"/>
</dbReference>
<proteinExistence type="predicted"/>
<keyword evidence="2 6" id="KW-0349">Heme</keyword>
<feature type="signal peptide" evidence="7">
    <location>
        <begin position="1"/>
        <end position="32"/>
    </location>
</feature>
<dbReference type="GO" id="GO:0009055">
    <property type="term" value="F:electron transfer activity"/>
    <property type="evidence" value="ECO:0007669"/>
    <property type="project" value="InterPro"/>
</dbReference>
<organism evidence="9 10">
    <name type="scientific">Tistrella mobilis</name>
    <dbReference type="NCBI Taxonomy" id="171437"/>
    <lineage>
        <taxon>Bacteria</taxon>
        <taxon>Pseudomonadati</taxon>
        <taxon>Pseudomonadota</taxon>
        <taxon>Alphaproteobacteria</taxon>
        <taxon>Geminicoccales</taxon>
        <taxon>Geminicoccaceae</taxon>
        <taxon>Tistrella</taxon>
    </lineage>
</organism>
<dbReference type="Proteomes" id="UP000075787">
    <property type="component" value="Unassembled WGS sequence"/>
</dbReference>
<dbReference type="Gene3D" id="1.10.760.10">
    <property type="entry name" value="Cytochrome c-like domain"/>
    <property type="match status" value="1"/>
</dbReference>
<evidence type="ECO:0000256" key="1">
    <source>
        <dbReference type="ARBA" id="ARBA00022448"/>
    </source>
</evidence>
<evidence type="ECO:0000259" key="8">
    <source>
        <dbReference type="PROSITE" id="PS51007"/>
    </source>
</evidence>
<evidence type="ECO:0000256" key="7">
    <source>
        <dbReference type="SAM" id="SignalP"/>
    </source>
</evidence>